<name>A0A941IE83_9ACTN</name>
<dbReference type="Pfam" id="PF19054">
    <property type="entry name" value="DUF5753"/>
    <property type="match status" value="1"/>
</dbReference>
<proteinExistence type="predicted"/>
<protein>
    <submittedName>
        <fullName evidence="2">Helix-turn-helix domain-containing protein</fullName>
    </submittedName>
</protein>
<dbReference type="PROSITE" id="PS50943">
    <property type="entry name" value="HTH_CROC1"/>
    <property type="match status" value="1"/>
</dbReference>
<dbReference type="GO" id="GO:0003677">
    <property type="term" value="F:DNA binding"/>
    <property type="evidence" value="ECO:0007669"/>
    <property type="project" value="InterPro"/>
</dbReference>
<dbReference type="EMBL" id="JAGSOH010000002">
    <property type="protein sequence ID" value="MBR7824940.1"/>
    <property type="molecule type" value="Genomic_DNA"/>
</dbReference>
<reference evidence="2" key="1">
    <citation type="submission" date="2021-04" db="EMBL/GenBank/DDBJ databases">
        <title>Genome based classification of Actinospica acidithermotolerans sp. nov., an actinobacterium isolated from an Indonesian hot spring.</title>
        <authorList>
            <person name="Kusuma A.B."/>
            <person name="Putra K.E."/>
            <person name="Nafisah S."/>
            <person name="Loh J."/>
            <person name="Nouioui I."/>
            <person name="Goodfellow M."/>
        </authorList>
    </citation>
    <scope>NUCLEOTIDE SEQUENCE</scope>
    <source>
        <strain evidence="2">MGRD01-02</strain>
    </source>
</reference>
<evidence type="ECO:0000313" key="2">
    <source>
        <dbReference type="EMBL" id="MBR7824940.1"/>
    </source>
</evidence>
<feature type="domain" description="HTH cro/C1-type" evidence="1">
    <location>
        <begin position="16"/>
        <end position="70"/>
    </location>
</feature>
<gene>
    <name evidence="2" type="ORF">KDK95_01375</name>
</gene>
<dbReference type="RefSeq" id="WP_212516091.1">
    <property type="nucleotide sequence ID" value="NZ_JAGSOH010000002.1"/>
</dbReference>
<evidence type="ECO:0000313" key="3">
    <source>
        <dbReference type="Proteomes" id="UP000676325"/>
    </source>
</evidence>
<evidence type="ECO:0000259" key="1">
    <source>
        <dbReference type="PROSITE" id="PS50943"/>
    </source>
</evidence>
<dbReference type="Proteomes" id="UP000676325">
    <property type="component" value="Unassembled WGS sequence"/>
</dbReference>
<sequence length="278" mass="32414">MAFTASSAQRALGERLTQLRKDSGWTHRDVRRETGIPSANLSRMENAKGPVNTGELRRLLEAYGQDESEITRLLELARDGVTDAWWERWSRFLHQSFVEFLAYENDAREAWAVQTMFVPGLLQTEDYIRALHAVGHVRDRRRNDVDLQVRLRRQRRLTEPDPLVLHALMAESVLHWQIGGNSVLAGQFRHLIELNQRDHIHIRIIPFSKPIDIYPIDYMIPAIGDPVAFPETQWGTPMNDDPIDTEDTRYHIERYEDVALSEEETSQLLEQRIRELEK</sequence>
<dbReference type="InterPro" id="IPR010982">
    <property type="entry name" value="Lambda_DNA-bd_dom_sf"/>
</dbReference>
<comment type="caution">
    <text evidence="2">The sequence shown here is derived from an EMBL/GenBank/DDBJ whole genome shotgun (WGS) entry which is preliminary data.</text>
</comment>
<organism evidence="2 3">
    <name type="scientific">Actinospica acidithermotolerans</name>
    <dbReference type="NCBI Taxonomy" id="2828514"/>
    <lineage>
        <taxon>Bacteria</taxon>
        <taxon>Bacillati</taxon>
        <taxon>Actinomycetota</taxon>
        <taxon>Actinomycetes</taxon>
        <taxon>Catenulisporales</taxon>
        <taxon>Actinospicaceae</taxon>
        <taxon>Actinospica</taxon>
    </lineage>
</organism>
<dbReference type="SUPFAM" id="SSF47413">
    <property type="entry name" value="lambda repressor-like DNA-binding domains"/>
    <property type="match status" value="1"/>
</dbReference>
<dbReference type="CDD" id="cd00093">
    <property type="entry name" value="HTH_XRE"/>
    <property type="match status" value="1"/>
</dbReference>
<dbReference type="InterPro" id="IPR043917">
    <property type="entry name" value="DUF5753"/>
</dbReference>
<dbReference type="Pfam" id="PF13560">
    <property type="entry name" value="HTH_31"/>
    <property type="match status" value="1"/>
</dbReference>
<dbReference type="AlphaFoldDB" id="A0A941IE83"/>
<keyword evidence="3" id="KW-1185">Reference proteome</keyword>
<accession>A0A941IE83</accession>
<dbReference type="Gene3D" id="1.10.260.40">
    <property type="entry name" value="lambda repressor-like DNA-binding domains"/>
    <property type="match status" value="1"/>
</dbReference>
<dbReference type="InterPro" id="IPR001387">
    <property type="entry name" value="Cro/C1-type_HTH"/>
</dbReference>
<dbReference type="SMART" id="SM00530">
    <property type="entry name" value="HTH_XRE"/>
    <property type="match status" value="1"/>
</dbReference>